<evidence type="ECO:0000313" key="13">
    <source>
        <dbReference type="EMBL" id="GJN92460.1"/>
    </source>
</evidence>
<evidence type="ECO:0000256" key="8">
    <source>
        <dbReference type="ARBA" id="ARBA00023136"/>
    </source>
</evidence>
<proteinExistence type="inferred from homology"/>
<feature type="compositionally biased region" description="Low complexity" evidence="10">
    <location>
        <begin position="660"/>
        <end position="678"/>
    </location>
</feature>
<comment type="subcellular location">
    <subcellularLocation>
        <location evidence="1">Endoplasmic reticulum membrane</location>
        <topology evidence="1">Single-pass type IV membrane protein</topology>
    </subcellularLocation>
</comment>
<feature type="compositionally biased region" description="Basic and acidic residues" evidence="10">
    <location>
        <begin position="463"/>
        <end position="472"/>
    </location>
</feature>
<dbReference type="PANTHER" id="PTHR12825:SF0">
    <property type="entry name" value="VESICLE TRANSPORT PROTEIN SEC20"/>
    <property type="match status" value="1"/>
</dbReference>
<evidence type="ECO:0000256" key="3">
    <source>
        <dbReference type="ARBA" id="ARBA00022692"/>
    </source>
</evidence>
<feature type="compositionally biased region" description="Basic and acidic residues" evidence="10">
    <location>
        <begin position="813"/>
        <end position="828"/>
    </location>
</feature>
<evidence type="ECO:0000256" key="2">
    <source>
        <dbReference type="ARBA" id="ARBA00022448"/>
    </source>
</evidence>
<dbReference type="GO" id="GO:0006890">
    <property type="term" value="P:retrograde vesicle-mediated transport, Golgi to endoplasmic reticulum"/>
    <property type="evidence" value="ECO:0007669"/>
    <property type="project" value="InterPro"/>
</dbReference>
<comment type="similarity">
    <text evidence="9">Belongs to the SEC20 family.</text>
</comment>
<dbReference type="InterPro" id="IPR056173">
    <property type="entry name" value="Sec20_C"/>
</dbReference>
<evidence type="ECO:0000256" key="5">
    <source>
        <dbReference type="ARBA" id="ARBA00022892"/>
    </source>
</evidence>
<feature type="compositionally biased region" description="Basic and acidic residues" evidence="10">
    <location>
        <begin position="983"/>
        <end position="1000"/>
    </location>
</feature>
<feature type="domain" description="Sec20 C-terminal" evidence="12">
    <location>
        <begin position="1"/>
        <end position="76"/>
    </location>
</feature>
<dbReference type="InterPro" id="IPR005606">
    <property type="entry name" value="Sec20"/>
</dbReference>
<dbReference type="Proteomes" id="UP001342314">
    <property type="component" value="Unassembled WGS sequence"/>
</dbReference>
<feature type="compositionally biased region" description="Basic and acidic residues" evidence="10">
    <location>
        <begin position="491"/>
        <end position="511"/>
    </location>
</feature>
<name>A0AAV5GSI3_9BASI</name>
<feature type="compositionally biased region" description="Polar residues" evidence="10">
    <location>
        <begin position="593"/>
        <end position="602"/>
    </location>
</feature>
<sequence>MQQEVDRSLVSNELLESQTQTMEMTSTQYSTLSSFLHTSRALITSLERSNILDRLVLFGAFAFFVAVCAHIFKKRVLDRGVRVASAFTHLGSRAVGVVRGGGSAHDATDAVAGEVRGELARVVGAASAAAGMAWQAVEKLRARAFPPAEGDGQDEVTVPGEGFVPLTSDEERRVAQPVQPSEDVSDVEAQDESPVQEEPAVEPVEEEDVFYDAPLPAETVQEPETTTFASPPSDEPAPSPPPAPPAEPADTPSDPRAQLPLDEVPAPEDGQGIFEVGDADLKRDEAQAMPLDAPAREAEHVLLRGEHPPEPTRDAEAEVEFERGPSGPREPVEGVHVDEEEGEEKVFEPLDRLRPTRPDLDEQLDAQRVVAENAVPPAPASPVEEEAESADVETEELPLPPAAEEPLVPDHELDLAGESTTAPSPTPQPAPPADDAAEGESTARLPLDDPALEPDTPAGLVARADEEARVGETHGGGPGGTRVLEEEELEALAHDGAEGAKRLEVDFEREVSLVPEQEEEEEGQEVEASVPDEPLEDLHAHEHEHEHDEAQLLDDMLEAQLGHGGAVGGIVANETAVAYDEPADAAEPGPSVEQPTAATTLEPTPIETDFASATPEPPVSAAPEAEHAVSGEIDEELHEGREAETAQDEEVEAPAPAPPAEAEAAPEPTAPSAPADPAEGGEEERASFDEEQAHLEQDDDEHDELAADRPESFDESRAEISEPEESLEDERDEEDEEDGGVRPDLSDHHSDDDEAISSSAEDAGDAEEPTASPSQEPHSDNDIVHGEDTERIEQDPEVSDESPLEHVSQPDEATDHSESEYPRAEAQHTAEAGDTAVEPEFEPEEPSTVGGAEHPPAHESETHSLPSDDEYVLHDLDDEVANSDVVYPDASVEQDYDDAEADDSPDVRNAAHEEEPPVFASAADEAVEDRVGEDRVPASGHAADERLHHVEEVLDDHTYDPSLEDESFEAYSPEQQQEYGFVEEERAERDEADSMPRDEL</sequence>
<evidence type="ECO:0000259" key="12">
    <source>
        <dbReference type="Pfam" id="PF03908"/>
    </source>
</evidence>
<feature type="compositionally biased region" description="Acidic residues" evidence="10">
    <location>
        <begin position="721"/>
        <end position="738"/>
    </location>
</feature>
<keyword evidence="3 11" id="KW-0812">Transmembrane</keyword>
<feature type="compositionally biased region" description="Basic and acidic residues" evidence="10">
    <location>
        <begin position="928"/>
        <end position="959"/>
    </location>
</feature>
<evidence type="ECO:0000256" key="7">
    <source>
        <dbReference type="ARBA" id="ARBA00023054"/>
    </source>
</evidence>
<feature type="compositionally biased region" description="Acidic residues" evidence="10">
    <location>
        <begin position="383"/>
        <end position="396"/>
    </location>
</feature>
<feature type="compositionally biased region" description="Acidic residues" evidence="10">
    <location>
        <begin position="892"/>
        <end position="904"/>
    </location>
</feature>
<feature type="compositionally biased region" description="Acidic residues" evidence="10">
    <location>
        <begin position="183"/>
        <end position="210"/>
    </location>
</feature>
<feature type="compositionally biased region" description="Basic and acidic residues" evidence="10">
    <location>
        <begin position="536"/>
        <end position="549"/>
    </location>
</feature>
<feature type="compositionally biased region" description="Acidic residues" evidence="10">
    <location>
        <begin position="516"/>
        <end position="525"/>
    </location>
</feature>
<keyword evidence="7" id="KW-0175">Coiled coil</keyword>
<evidence type="ECO:0000256" key="9">
    <source>
        <dbReference type="ARBA" id="ARBA00037934"/>
    </source>
</evidence>
<evidence type="ECO:0000256" key="6">
    <source>
        <dbReference type="ARBA" id="ARBA00022989"/>
    </source>
</evidence>
<dbReference type="GO" id="GO:0031201">
    <property type="term" value="C:SNARE complex"/>
    <property type="evidence" value="ECO:0007669"/>
    <property type="project" value="TreeGrafter"/>
</dbReference>
<feature type="compositionally biased region" description="Pro residues" evidence="10">
    <location>
        <begin position="233"/>
        <end position="247"/>
    </location>
</feature>
<evidence type="ECO:0000313" key="14">
    <source>
        <dbReference type="Proteomes" id="UP001342314"/>
    </source>
</evidence>
<gene>
    <name evidence="13" type="ORF">Rhopal_005490-T1</name>
</gene>
<feature type="compositionally biased region" description="Basic and acidic residues" evidence="10">
    <location>
        <begin position="777"/>
        <end position="794"/>
    </location>
</feature>
<accession>A0AAV5GSI3</accession>
<dbReference type="Pfam" id="PF03908">
    <property type="entry name" value="Sec20"/>
    <property type="match status" value="1"/>
</dbReference>
<organism evidence="13 14">
    <name type="scientific">Rhodotorula paludigena</name>
    <dbReference type="NCBI Taxonomy" id="86838"/>
    <lineage>
        <taxon>Eukaryota</taxon>
        <taxon>Fungi</taxon>
        <taxon>Dikarya</taxon>
        <taxon>Basidiomycota</taxon>
        <taxon>Pucciniomycotina</taxon>
        <taxon>Microbotryomycetes</taxon>
        <taxon>Sporidiobolales</taxon>
        <taxon>Sporidiobolaceae</taxon>
        <taxon>Rhodotorula</taxon>
    </lineage>
</organism>
<dbReference type="GO" id="GO:0005484">
    <property type="term" value="F:SNAP receptor activity"/>
    <property type="evidence" value="ECO:0007669"/>
    <property type="project" value="InterPro"/>
</dbReference>
<dbReference type="PANTHER" id="PTHR12825">
    <property type="entry name" value="BNIP1-RELATED"/>
    <property type="match status" value="1"/>
</dbReference>
<feature type="compositionally biased region" description="Basic and acidic residues" evidence="10">
    <location>
        <begin position="704"/>
        <end position="720"/>
    </location>
</feature>
<feature type="region of interest" description="Disordered" evidence="10">
    <location>
        <begin position="146"/>
        <end position="273"/>
    </location>
</feature>
<feature type="region of interest" description="Disordered" evidence="10">
    <location>
        <begin position="304"/>
        <end position="549"/>
    </location>
</feature>
<evidence type="ECO:0000256" key="10">
    <source>
        <dbReference type="SAM" id="MobiDB-lite"/>
    </source>
</evidence>
<keyword evidence="5" id="KW-0931">ER-Golgi transport</keyword>
<dbReference type="GO" id="GO:0005789">
    <property type="term" value="C:endoplasmic reticulum membrane"/>
    <property type="evidence" value="ECO:0007669"/>
    <property type="project" value="UniProtKB-SubCell"/>
</dbReference>
<feature type="compositionally biased region" description="Basic and acidic residues" evidence="10">
    <location>
        <begin position="304"/>
        <end position="323"/>
    </location>
</feature>
<evidence type="ECO:0000256" key="11">
    <source>
        <dbReference type="SAM" id="Phobius"/>
    </source>
</evidence>
<evidence type="ECO:0000256" key="4">
    <source>
        <dbReference type="ARBA" id="ARBA00022824"/>
    </source>
</evidence>
<keyword evidence="4" id="KW-0256">Endoplasmic reticulum</keyword>
<dbReference type="AlphaFoldDB" id="A0AAV5GSI3"/>
<feature type="compositionally biased region" description="Basic and acidic residues" evidence="10">
    <location>
        <begin position="905"/>
        <end position="915"/>
    </location>
</feature>
<feature type="compositionally biased region" description="Basic and acidic residues" evidence="10">
    <location>
        <begin position="683"/>
        <end position="696"/>
    </location>
</feature>
<keyword evidence="14" id="KW-1185">Reference proteome</keyword>
<comment type="caution">
    <text evidence="13">The sequence shown here is derived from an EMBL/GenBank/DDBJ whole genome shotgun (WGS) entry which is preliminary data.</text>
</comment>
<feature type="compositionally biased region" description="Basic and acidic residues" evidence="10">
    <location>
        <begin position="739"/>
        <end position="751"/>
    </location>
</feature>
<keyword evidence="8 11" id="KW-0472">Membrane</keyword>
<feature type="compositionally biased region" description="Basic and acidic residues" evidence="10">
    <location>
        <begin position="344"/>
        <end position="360"/>
    </location>
</feature>
<keyword evidence="6 11" id="KW-1133">Transmembrane helix</keyword>
<feature type="region of interest" description="Disordered" evidence="10">
    <location>
        <begin position="578"/>
        <end position="1000"/>
    </location>
</feature>
<reference evidence="13 14" key="1">
    <citation type="submission" date="2021-12" db="EMBL/GenBank/DDBJ databases">
        <title>High titer production of polyol ester of fatty acids by Rhodotorula paludigena BS15 towards product separation-free biomass refinery.</title>
        <authorList>
            <person name="Mano J."/>
            <person name="Ono H."/>
            <person name="Tanaka T."/>
            <person name="Naito K."/>
            <person name="Sushida H."/>
            <person name="Ike M."/>
            <person name="Tokuyasu K."/>
            <person name="Kitaoka M."/>
        </authorList>
    </citation>
    <scope>NUCLEOTIDE SEQUENCE [LARGE SCALE GENOMIC DNA]</scope>
    <source>
        <strain evidence="13 14">BS15</strain>
    </source>
</reference>
<feature type="transmembrane region" description="Helical" evidence="11">
    <location>
        <begin position="55"/>
        <end position="72"/>
    </location>
</feature>
<dbReference type="EMBL" id="BQKY01000011">
    <property type="protein sequence ID" value="GJN92460.1"/>
    <property type="molecule type" value="Genomic_DNA"/>
</dbReference>
<evidence type="ECO:0000256" key="1">
    <source>
        <dbReference type="ARBA" id="ARBA00004163"/>
    </source>
</evidence>
<protein>
    <recommendedName>
        <fullName evidence="12">Sec20 C-terminal domain-containing protein</fullName>
    </recommendedName>
</protein>
<keyword evidence="2" id="KW-0813">Transport</keyword>